<accession>A0A1G6LUH9</accession>
<reference evidence="8 13" key="4">
    <citation type="submission" date="2019-03" db="EMBL/GenBank/DDBJ databases">
        <title>Deep subsurface shale carbon reservoir microbial communities from Ohio and West Virginia, USA.</title>
        <authorList>
            <person name="Wrighton K."/>
        </authorList>
    </citation>
    <scope>NUCLEOTIDE SEQUENCE [LARGE SCALE GENOMIC DNA]</scope>
    <source>
        <strain evidence="8 13">UTICA-S4D12</strain>
    </source>
</reference>
<dbReference type="Proteomes" id="UP000295758">
    <property type="component" value="Unassembled WGS sequence"/>
</dbReference>
<feature type="signal peptide" evidence="1">
    <location>
        <begin position="1"/>
        <end position="27"/>
    </location>
</feature>
<evidence type="ECO:0000313" key="9">
    <source>
        <dbReference type="Proteomes" id="UP000198612"/>
    </source>
</evidence>
<dbReference type="EMBL" id="SOAA01000002">
    <property type="protein sequence ID" value="TDS34570.1"/>
    <property type="molecule type" value="Genomic_DNA"/>
</dbReference>
<evidence type="ECO:0000313" key="6">
    <source>
        <dbReference type="EMBL" id="SDI17953.1"/>
    </source>
</evidence>
<dbReference type="Proteomes" id="UP000324896">
    <property type="component" value="Unassembled WGS sequence"/>
</dbReference>
<dbReference type="InterPro" id="IPR033399">
    <property type="entry name" value="TP_0789-like"/>
</dbReference>
<dbReference type="Gene3D" id="2.50.20.10">
    <property type="entry name" value="Lipoprotein localisation LolA/LolB/LppX"/>
    <property type="match status" value="1"/>
</dbReference>
<evidence type="ECO:0000313" key="3">
    <source>
        <dbReference type="EMBL" id="PXV67326.1"/>
    </source>
</evidence>
<protein>
    <submittedName>
        <fullName evidence="3">Outer membrane lipoprotein-sorting protein</fullName>
    </submittedName>
</protein>
<feature type="chain" id="PRO_5011393178" evidence="1">
    <location>
        <begin position="28"/>
        <end position="272"/>
    </location>
</feature>
<dbReference type="Proteomes" id="UP000199519">
    <property type="component" value="Unassembled WGS sequence"/>
</dbReference>
<organism evidence="4 14">
    <name type="scientific">Halanaerobium congolense</name>
    <dbReference type="NCBI Taxonomy" id="54121"/>
    <lineage>
        <taxon>Bacteria</taxon>
        <taxon>Bacillati</taxon>
        <taxon>Bacillota</taxon>
        <taxon>Clostridia</taxon>
        <taxon>Halanaerobiales</taxon>
        <taxon>Halanaerobiaceae</taxon>
        <taxon>Halanaerobium</taxon>
    </lineage>
</organism>
<evidence type="ECO:0000313" key="13">
    <source>
        <dbReference type="Proteomes" id="UP000295758"/>
    </source>
</evidence>
<keyword evidence="1" id="KW-0732">Signal</keyword>
<dbReference type="CDD" id="cd16329">
    <property type="entry name" value="LolA_like"/>
    <property type="match status" value="1"/>
</dbReference>
<dbReference type="Proteomes" id="UP000198612">
    <property type="component" value="Unassembled WGS sequence"/>
</dbReference>
<proteinExistence type="predicted"/>
<evidence type="ECO:0000256" key="1">
    <source>
        <dbReference type="SAM" id="SignalP"/>
    </source>
</evidence>
<dbReference type="Proteomes" id="UP000247389">
    <property type="component" value="Unassembled WGS sequence"/>
</dbReference>
<evidence type="ECO:0000313" key="11">
    <source>
        <dbReference type="Proteomes" id="UP000199519"/>
    </source>
</evidence>
<reference evidence="3 12" key="3">
    <citation type="submission" date="2018-04" db="EMBL/GenBank/DDBJ databases">
        <title>Subsurface microbial communities from deep shales in Ohio and West Virginia, USA.</title>
        <authorList>
            <person name="Wrighton K."/>
        </authorList>
    </citation>
    <scope>NUCLEOTIDE SEQUENCE [LARGE SCALE GENOMIC DNA]</scope>
    <source>
        <strain evidence="3 12">MSL28</strain>
    </source>
</reference>
<keyword evidence="11" id="KW-1185">Reference proteome</keyword>
<dbReference type="EMBL" id="QICM01000008">
    <property type="protein sequence ID" value="PXV67326.1"/>
    <property type="molecule type" value="Genomic_DNA"/>
</dbReference>
<dbReference type="EMBL" id="FMYT01000007">
    <property type="protein sequence ID" value="SDC46871.1"/>
    <property type="molecule type" value="Genomic_DNA"/>
</dbReference>
<dbReference type="EMBL" id="FOHG01000002">
    <property type="protein sequence ID" value="SES64506.1"/>
    <property type="molecule type" value="Genomic_DNA"/>
</dbReference>
<evidence type="ECO:0000313" key="8">
    <source>
        <dbReference type="EMBL" id="TDS34570.1"/>
    </source>
</evidence>
<evidence type="ECO:0000313" key="14">
    <source>
        <dbReference type="Proteomes" id="UP000324896"/>
    </source>
</evidence>
<dbReference type="AlphaFoldDB" id="A0A1G6LUH9"/>
<reference evidence="6 10" key="2">
    <citation type="submission" date="2016-10" db="EMBL/GenBank/DDBJ databases">
        <authorList>
            <person name="de Groot N.N."/>
        </authorList>
    </citation>
    <scope>NUCLEOTIDE SEQUENCE [LARGE SCALE GENOMIC DNA]</scope>
    <source>
        <strain evidence="6 10">WG7</strain>
    </source>
</reference>
<gene>
    <name evidence="8" type="ORF">BY453_1024</name>
    <name evidence="3" type="ORF">C8C78_10871</name>
    <name evidence="4" type="ORF">SAMN04488597_1075</name>
    <name evidence="5" type="ORF">SAMN04488598_102136</name>
    <name evidence="7" type="ORF">SAMN04515652_10246</name>
    <name evidence="6" type="ORF">SAMN04515654_102181</name>
</gene>
<dbReference type="Pfam" id="PF17131">
    <property type="entry name" value="LolA_like"/>
    <property type="match status" value="1"/>
</dbReference>
<evidence type="ECO:0000313" key="4">
    <source>
        <dbReference type="EMBL" id="SDC46871.1"/>
    </source>
</evidence>
<sequence>MKKKIKIISICLMTLFIVGSLNMTAVAIDGREIMERVDNRDTGDSRHALMGMDLIDANGDVRPRVLEVWSQKVDFEKDLNHNIIIFHEPSSIKNTRFLQKENDGEDDDQWIYLPDLGRVRRISGGQGGDSFMGSDFTYDDLKSREIDDFEYKLLKEEEYNDYETYVVEAIPKNPAEEQYAKTISWITKEHYIPVKIEMYDKDSKELYKEMKIKSDIEKIDGIWTVFSTVMENLDSGHKTNLYVKKRDNNYLLEYNVEINDKRFSQQFLKTGR</sequence>
<dbReference type="EMBL" id="FNBJ01000002">
    <property type="protein sequence ID" value="SDE82804.1"/>
    <property type="molecule type" value="Genomic_DNA"/>
</dbReference>
<name>A0A1G6LUH9_9FIRM</name>
<evidence type="ECO:0000259" key="2">
    <source>
        <dbReference type="Pfam" id="PF17131"/>
    </source>
</evidence>
<feature type="domain" description="Uncharacterized protein TP-0789" evidence="2">
    <location>
        <begin position="81"/>
        <end position="270"/>
    </location>
</feature>
<dbReference type="RefSeq" id="WP_089716182.1">
    <property type="nucleotide sequence ID" value="NZ_FMYT01000007.1"/>
</dbReference>
<dbReference type="EMBL" id="FNEH01000002">
    <property type="protein sequence ID" value="SDI17953.1"/>
    <property type="molecule type" value="Genomic_DNA"/>
</dbReference>
<evidence type="ECO:0000313" key="5">
    <source>
        <dbReference type="EMBL" id="SDE82804.1"/>
    </source>
</evidence>
<evidence type="ECO:0000313" key="12">
    <source>
        <dbReference type="Proteomes" id="UP000247389"/>
    </source>
</evidence>
<dbReference type="Proteomes" id="UP000198945">
    <property type="component" value="Unassembled WGS sequence"/>
</dbReference>
<evidence type="ECO:0000313" key="10">
    <source>
        <dbReference type="Proteomes" id="UP000198945"/>
    </source>
</evidence>
<keyword evidence="3" id="KW-0449">Lipoprotein</keyword>
<evidence type="ECO:0000313" key="7">
    <source>
        <dbReference type="EMBL" id="SES64506.1"/>
    </source>
</evidence>
<reference evidence="9 11" key="1">
    <citation type="submission" date="2016-10" db="EMBL/GenBank/DDBJ databases">
        <authorList>
            <person name="Varghese N."/>
            <person name="Submissions S."/>
        </authorList>
    </citation>
    <scope>NUCLEOTIDE SEQUENCE [LARGE SCALE GENOMIC DNA]</scope>
    <source>
        <strain evidence="4 14">WG10</strain>
        <strain evidence="5 11">WG2</strain>
        <strain evidence="7 9">WG5</strain>
    </source>
</reference>